<dbReference type="InterPro" id="IPR019347">
    <property type="entry name" value="Axonemal_dynein_light_chain"/>
</dbReference>
<evidence type="ECO:0000256" key="2">
    <source>
        <dbReference type="SAM" id="Coils"/>
    </source>
</evidence>
<evidence type="ECO:0000313" key="4">
    <source>
        <dbReference type="EMBL" id="CCC94220.1"/>
    </source>
</evidence>
<dbReference type="GO" id="GO:0045504">
    <property type="term" value="F:dynein heavy chain binding"/>
    <property type="evidence" value="ECO:0007669"/>
    <property type="project" value="TreeGrafter"/>
</dbReference>
<accession>G0UXV3</accession>
<proteinExistence type="predicted"/>
<evidence type="ECO:0000256" key="1">
    <source>
        <dbReference type="ARBA" id="ARBA00023054"/>
    </source>
</evidence>
<dbReference type="Pfam" id="PF10211">
    <property type="entry name" value="Ax_dynein_light"/>
    <property type="match status" value="1"/>
</dbReference>
<dbReference type="EMBL" id="HE575323">
    <property type="protein sequence ID" value="CCC94220.1"/>
    <property type="molecule type" value="Genomic_DNA"/>
</dbReference>
<dbReference type="GO" id="GO:0005930">
    <property type="term" value="C:axoneme"/>
    <property type="evidence" value="ECO:0007669"/>
    <property type="project" value="TreeGrafter"/>
</dbReference>
<protein>
    <submittedName>
        <fullName evidence="4">Putative 33 kDa inner dynein arm light chain, axonemal</fullName>
    </submittedName>
</protein>
<dbReference type="PANTHER" id="PTHR13183:SF3">
    <property type="entry name" value="KDA INNER DYNEIN ARM LIGHT CHAIN, AXONEMAL, PUTATIVE-RELATED"/>
    <property type="match status" value="1"/>
</dbReference>
<dbReference type="VEuPathDB" id="TriTrypDB:TcIL3000_10_9980"/>
<gene>
    <name evidence="4" type="ORF">TCIL3000_10_9980</name>
</gene>
<keyword evidence="1 2" id="KW-0175">Coiled coil</keyword>
<dbReference type="AlphaFoldDB" id="G0UXV3"/>
<feature type="region of interest" description="Disordered" evidence="3">
    <location>
        <begin position="42"/>
        <end position="62"/>
    </location>
</feature>
<organism evidence="4">
    <name type="scientific">Trypanosoma congolense (strain IL3000)</name>
    <dbReference type="NCBI Taxonomy" id="1068625"/>
    <lineage>
        <taxon>Eukaryota</taxon>
        <taxon>Discoba</taxon>
        <taxon>Euglenozoa</taxon>
        <taxon>Kinetoplastea</taxon>
        <taxon>Metakinetoplastina</taxon>
        <taxon>Trypanosomatida</taxon>
        <taxon>Trypanosomatidae</taxon>
        <taxon>Trypanosoma</taxon>
        <taxon>Nannomonas</taxon>
    </lineage>
</organism>
<name>G0UXV3_TRYCI</name>
<feature type="coiled-coil region" evidence="2">
    <location>
        <begin position="270"/>
        <end position="304"/>
    </location>
</feature>
<evidence type="ECO:0000256" key="3">
    <source>
        <dbReference type="SAM" id="MobiDB-lite"/>
    </source>
</evidence>
<sequence length="373" mass="41863">MGSLLKLETHIFSNDGQVEDTVQQRRRFPAIPIARLMDAKKHAGGDGLSDIKPSVTSPAPSTQSTRLLVAGEIALPADTAKTPDFLVSTHGPESANVPPNEGIGKVKLWEQRKRNDSTSPAVRQALLDQDSRAPTAAHPGDAVLPALMSKMTDVSSLLNTLLPPQRTICPNTGRVVVQTASLEQSSRVEVSELHERVLRQLQERRARESGICPVRREIYSELFDELIREITLEEPARGILLVRVRDEMNQTLDAHRALAEEALLFASKQRMDAPKSIDEIQRRIKELEEERDDLLMKRRAASVREERMQKEILDENTARVKVWQDETCYYRRINRQVSQRIKAETERANAHGLQVDCVVLDGEQGPSELSLDV</sequence>
<dbReference type="PANTHER" id="PTHR13183">
    <property type="entry name" value="AXONEMAL INNER ARM DYNEIN LIGHT CHAIN 28"/>
    <property type="match status" value="1"/>
</dbReference>
<reference evidence="4" key="1">
    <citation type="journal article" date="2012" name="Proc. Natl. Acad. Sci. U.S.A.">
        <title>Antigenic diversity is generated by distinct evolutionary mechanisms in African trypanosome species.</title>
        <authorList>
            <person name="Jackson A.P."/>
            <person name="Berry A."/>
            <person name="Aslett M."/>
            <person name="Allison H.C."/>
            <person name="Burton P."/>
            <person name="Vavrova-Anderson J."/>
            <person name="Brown R."/>
            <person name="Browne H."/>
            <person name="Corton N."/>
            <person name="Hauser H."/>
            <person name="Gamble J."/>
            <person name="Gilderthorp R."/>
            <person name="Marcello L."/>
            <person name="McQuillan J."/>
            <person name="Otto T.D."/>
            <person name="Quail M.A."/>
            <person name="Sanders M.J."/>
            <person name="van Tonder A."/>
            <person name="Ginger M.L."/>
            <person name="Field M.C."/>
            <person name="Barry J.D."/>
            <person name="Hertz-Fowler C."/>
            <person name="Berriman M."/>
        </authorList>
    </citation>
    <scope>NUCLEOTIDE SEQUENCE</scope>
    <source>
        <strain evidence="4">IL3000</strain>
    </source>
</reference>